<protein>
    <submittedName>
        <fullName evidence="1">Dihydrofolate reductase</fullName>
    </submittedName>
</protein>
<name>A0A916TWS7_9SPHN</name>
<sequence length="142" mass="15655">MVVHGRHSHEQQPHSYLRGRLILTRRVPAITLDSRNEKALFWNPAGASLEQALAALGMPNASVGVIGGTEVFGIFLDRYDVFYLSRVPDVRLPGGRPVFPEVPSRTPEEVLASHGLERGPRQVLDPAKGLVVVSWQRSSKPD</sequence>
<evidence type="ECO:0000313" key="1">
    <source>
        <dbReference type="EMBL" id="GGC16853.1"/>
    </source>
</evidence>
<dbReference type="EMBL" id="BMHK01000071">
    <property type="protein sequence ID" value="GGC16853.1"/>
    <property type="molecule type" value="Genomic_DNA"/>
</dbReference>
<comment type="caution">
    <text evidence="1">The sequence shown here is derived from an EMBL/GenBank/DDBJ whole genome shotgun (WGS) entry which is preliminary data.</text>
</comment>
<accession>A0A916TWS7</accession>
<dbReference type="InterPro" id="IPR024072">
    <property type="entry name" value="DHFR-like_dom_sf"/>
</dbReference>
<organism evidence="1 2">
    <name type="scientific">Novosphingobium endophyticum</name>
    <dbReference type="NCBI Taxonomy" id="1955250"/>
    <lineage>
        <taxon>Bacteria</taxon>
        <taxon>Pseudomonadati</taxon>
        <taxon>Pseudomonadota</taxon>
        <taxon>Alphaproteobacteria</taxon>
        <taxon>Sphingomonadales</taxon>
        <taxon>Sphingomonadaceae</taxon>
        <taxon>Novosphingobium</taxon>
    </lineage>
</organism>
<dbReference type="AlphaFoldDB" id="A0A916TWS7"/>
<reference evidence="1" key="2">
    <citation type="submission" date="2020-09" db="EMBL/GenBank/DDBJ databases">
        <authorList>
            <person name="Sun Q."/>
            <person name="Zhou Y."/>
        </authorList>
    </citation>
    <scope>NUCLEOTIDE SEQUENCE</scope>
    <source>
        <strain evidence="1">CGMCC 1.15095</strain>
    </source>
</reference>
<keyword evidence="2" id="KW-1185">Reference proteome</keyword>
<reference evidence="1" key="1">
    <citation type="journal article" date="2014" name="Int. J. Syst. Evol. Microbiol.">
        <title>Complete genome sequence of Corynebacterium casei LMG S-19264T (=DSM 44701T), isolated from a smear-ripened cheese.</title>
        <authorList>
            <consortium name="US DOE Joint Genome Institute (JGI-PGF)"/>
            <person name="Walter F."/>
            <person name="Albersmeier A."/>
            <person name="Kalinowski J."/>
            <person name="Ruckert C."/>
        </authorList>
    </citation>
    <scope>NUCLEOTIDE SEQUENCE</scope>
    <source>
        <strain evidence="1">CGMCC 1.15095</strain>
    </source>
</reference>
<gene>
    <name evidence="1" type="ORF">GCM10011494_39670</name>
</gene>
<evidence type="ECO:0000313" key="2">
    <source>
        <dbReference type="Proteomes" id="UP000608154"/>
    </source>
</evidence>
<dbReference type="SUPFAM" id="SSF53597">
    <property type="entry name" value="Dihydrofolate reductase-like"/>
    <property type="match status" value="1"/>
</dbReference>
<proteinExistence type="predicted"/>
<dbReference type="Proteomes" id="UP000608154">
    <property type="component" value="Unassembled WGS sequence"/>
</dbReference>
<dbReference type="Gene3D" id="3.40.430.10">
    <property type="entry name" value="Dihydrofolate Reductase, subunit A"/>
    <property type="match status" value="1"/>
</dbReference>